<feature type="region of interest" description="Disordered" evidence="2">
    <location>
        <begin position="1505"/>
        <end position="1550"/>
    </location>
</feature>
<comment type="caution">
    <text evidence="5">The sequence shown here is derived from an EMBL/GenBank/DDBJ whole genome shotgun (WGS) entry which is preliminary data.</text>
</comment>
<dbReference type="EMBL" id="JARBJD010000102">
    <property type="protein sequence ID" value="KAK2952531.1"/>
    <property type="molecule type" value="Genomic_DNA"/>
</dbReference>
<dbReference type="InterPro" id="IPR042222">
    <property type="entry name" value="Dynein_2_N"/>
</dbReference>
<dbReference type="InterPro" id="IPR027417">
    <property type="entry name" value="P-loop_NTPase"/>
</dbReference>
<feature type="compositionally biased region" description="Basic residues" evidence="2">
    <location>
        <begin position="1331"/>
        <end position="1340"/>
    </location>
</feature>
<proteinExistence type="predicted"/>
<feature type="region of interest" description="Disordered" evidence="2">
    <location>
        <begin position="3169"/>
        <end position="3223"/>
    </location>
</feature>
<evidence type="ECO:0000259" key="4">
    <source>
        <dbReference type="PROSITE" id="PS50175"/>
    </source>
</evidence>
<feature type="compositionally biased region" description="Basic residues" evidence="2">
    <location>
        <begin position="6658"/>
        <end position="6671"/>
    </location>
</feature>
<feature type="region of interest" description="Disordered" evidence="2">
    <location>
        <begin position="4302"/>
        <end position="4321"/>
    </location>
</feature>
<feature type="region of interest" description="Disordered" evidence="2">
    <location>
        <begin position="6583"/>
        <end position="6607"/>
    </location>
</feature>
<dbReference type="PANTHER" id="PTHR10676">
    <property type="entry name" value="DYNEIN HEAVY CHAIN FAMILY PROTEIN"/>
    <property type="match status" value="1"/>
</dbReference>
<evidence type="ECO:0000313" key="6">
    <source>
        <dbReference type="Proteomes" id="UP001281761"/>
    </source>
</evidence>
<feature type="compositionally biased region" description="Low complexity" evidence="2">
    <location>
        <begin position="6590"/>
        <end position="6603"/>
    </location>
</feature>
<feature type="domain" description="C2H2-type" evidence="3">
    <location>
        <begin position="516"/>
        <end position="544"/>
    </location>
</feature>
<evidence type="ECO:0000259" key="3">
    <source>
        <dbReference type="PROSITE" id="PS50157"/>
    </source>
</evidence>
<feature type="compositionally biased region" description="Polar residues" evidence="2">
    <location>
        <begin position="1272"/>
        <end position="1288"/>
    </location>
</feature>
<dbReference type="InterPro" id="IPR026983">
    <property type="entry name" value="DHC"/>
</dbReference>
<feature type="compositionally biased region" description="Polar residues" evidence="2">
    <location>
        <begin position="3183"/>
        <end position="3201"/>
    </location>
</feature>
<dbReference type="InterPro" id="IPR013602">
    <property type="entry name" value="Dynein_heavy_linker"/>
</dbReference>
<feature type="compositionally biased region" description="Basic and acidic residues" evidence="2">
    <location>
        <begin position="413"/>
        <end position="423"/>
    </location>
</feature>
<keyword evidence="1" id="KW-0863">Zinc-finger</keyword>
<evidence type="ECO:0000313" key="5">
    <source>
        <dbReference type="EMBL" id="KAK2952531.1"/>
    </source>
</evidence>
<feature type="region of interest" description="Disordered" evidence="2">
    <location>
        <begin position="3032"/>
        <end position="3068"/>
    </location>
</feature>
<feature type="region of interest" description="Disordered" evidence="2">
    <location>
        <begin position="4233"/>
        <end position="4284"/>
    </location>
</feature>
<feature type="compositionally biased region" description="Polar residues" evidence="2">
    <location>
        <begin position="6447"/>
        <end position="6469"/>
    </location>
</feature>
<feature type="compositionally biased region" description="Polar residues" evidence="2">
    <location>
        <begin position="4233"/>
        <end position="4250"/>
    </location>
</feature>
<organism evidence="5 6">
    <name type="scientific">Blattamonas nauphoetae</name>
    <dbReference type="NCBI Taxonomy" id="2049346"/>
    <lineage>
        <taxon>Eukaryota</taxon>
        <taxon>Metamonada</taxon>
        <taxon>Preaxostyla</taxon>
        <taxon>Oxymonadida</taxon>
        <taxon>Blattamonas</taxon>
    </lineage>
</organism>
<feature type="region of interest" description="Disordered" evidence="2">
    <location>
        <begin position="4624"/>
        <end position="4644"/>
    </location>
</feature>
<keyword evidence="1" id="KW-0862">Zinc</keyword>
<dbReference type="InterPro" id="IPR013087">
    <property type="entry name" value="Znf_C2H2_type"/>
</dbReference>
<dbReference type="InterPro" id="IPR035699">
    <property type="entry name" value="AAA_6"/>
</dbReference>
<feature type="compositionally biased region" description="Basic and acidic residues" evidence="2">
    <location>
        <begin position="1407"/>
        <end position="1419"/>
    </location>
</feature>
<dbReference type="Pfam" id="PF08393">
    <property type="entry name" value="DHC_N2"/>
    <property type="match status" value="1"/>
</dbReference>
<reference evidence="5 6" key="1">
    <citation type="journal article" date="2022" name="bioRxiv">
        <title>Genomics of Preaxostyla Flagellates Illuminates Evolutionary Transitions and the Path Towards Mitochondrial Loss.</title>
        <authorList>
            <person name="Novak L.V.F."/>
            <person name="Treitli S.C."/>
            <person name="Pyrih J."/>
            <person name="Halakuc P."/>
            <person name="Pipaliya S.V."/>
            <person name="Vacek V."/>
            <person name="Brzon O."/>
            <person name="Soukal P."/>
            <person name="Eme L."/>
            <person name="Dacks J.B."/>
            <person name="Karnkowska A."/>
            <person name="Elias M."/>
            <person name="Hampl V."/>
        </authorList>
    </citation>
    <scope>NUCLEOTIDE SEQUENCE [LARGE SCALE GENOMIC DNA]</scope>
    <source>
        <strain evidence="5">NAU3</strain>
        <tissue evidence="5">Gut</tissue>
    </source>
</reference>
<feature type="domain" description="Peptidase A2" evidence="4">
    <location>
        <begin position="3928"/>
        <end position="4022"/>
    </location>
</feature>
<feature type="region of interest" description="Disordered" evidence="2">
    <location>
        <begin position="2417"/>
        <end position="2452"/>
    </location>
</feature>
<dbReference type="Gene3D" id="1.20.140.100">
    <property type="entry name" value="Dynein heavy chain, N-terminal domain 2"/>
    <property type="match status" value="1"/>
</dbReference>
<keyword evidence="6" id="KW-1185">Reference proteome</keyword>
<dbReference type="Gene3D" id="1.10.287.2620">
    <property type="match status" value="1"/>
</dbReference>
<evidence type="ECO:0000256" key="2">
    <source>
        <dbReference type="SAM" id="MobiDB-lite"/>
    </source>
</evidence>
<dbReference type="PROSITE" id="PS00028">
    <property type="entry name" value="ZINC_FINGER_C2H2_1"/>
    <property type="match status" value="1"/>
</dbReference>
<keyword evidence="1" id="KW-0479">Metal-binding</keyword>
<sequence length="6782" mass="767519">MESFVKQSVLDHIDQIQTISTSIEHQLRNMLSIVIADYSRSTHTFRHEIDPFGNPLRKTDGTESDSLLFSMKDDRNLSQEGLDSIRHAASSLLHDYESVLTGALHHLALQSVIYIKETSLTDHTYVIKRDSRYIIAQPDESEDEQFGITPIHVSVVLTKGKLALSPSLREIQDALTRVIRLFFTSLQSVKELSVNLVDSSGHFSETVSLADILNEEDVIKTHMKDFTELLDLEVFKQSLISQAEGFLEDDIQMVRKESLATFHHTEGFSLHQERDRSVWEELNRSGVLLREALISCTAFLTIGDINIPLRNRLFFLNFLLFPQEKYIEDLRQSSWLPAFPRDFPTFYIPSSFSPASDALDNTFVQVLTDTLRSPHNINMYSSHVLDMFLRKDIRLLLEETEEGVEDEETSFAETERNTSRKASEIQSMSSFTSILTHLTKGQQSSHSPSSFTAHNRKRKKILSVRSKLGVRKNMLNRAHIVHLVGFPHYTNVIVEPVLLPQPTSPAATFFPDPIPFQCEICNESFVSLVTATNHINSVHKTLHEKAFIRLTTSLRMTYLARSIDRIHRWIIALDSAYNQLQKEWGSGESSDPSFLTSKELVVSAAPPEQLITLLVEALVPLQMTQSLRLSFTDRIIPLLLSLLQSFKEQQFIGLEQDILHLLSIVNSSLMSTQSELMMHLRTRGGHDETEIISGEHIGSRVAEEVMNQVSNVNSIDRFHQINLIFQHFQDHVNHDAYFAAIRSGLDVFHHFGIHPKENIEPKLRQGVKIFQTLNSFRKSFANWSTDKQHTLSSQLQRRNISLHFEIQLYIANLEELKLEEDIDTSLPMLSINQKTAAVDTVHLHLSEKQQRLAELNQEEILFKQPPTKIQELKPMANRIGYLSRLFRLYQDYLEWVDELRASRLLTAQLDHISMIRLKFVQRLQEVRELAEKTPITSTESHPIEKRMENDLDAIKKPLFICDIDPRHMKRRHWEELATKTGKALLKQCLVDCPNDPTASPTFGELFDSEIELFEPECRKLSISAFNESKIEAELNQLKEQWTTKIKLDFEGHQSNDSDQLAALLNQSTFDGTKLVSQMSGDSLLISENSIKRIITTANNSLTELESLSYNHDIGPFLESFNVFRQNLTDLPQNLLLFQEAQSVWVTLRNLFGSHSVAADLPDEHRMFIHVTGDWARVIVTIRDDPRPYNTFRAGEFISHVLGRLSTQLKQCKERTWTYLHRKADTFPLLYLLPIDEISAALSLANTTHDLLPILHKLYPSFRDFLTEDDQSGPSVYTTAESSGQSQAESIPSSLSSDSDNVLPFRFTSQAETTHSEFSGSSLTVSSSMSHNSRRRKHRRFSLSGWLGPVDREAAPDIPTPPIKQESHDSVKHRNVEAGPVIRPVVRRRMSVSSRLTNTRLRPRSSSPKRDSPSPREYVRPPKSSVVAETPRSNFRIVKIFGIIGKLHEKVTFLKPIVFVPGSDHVVFLTQFEKAIKHAVMHGMIEANIRSFHFFSSAVNTKRTFDGMNENDSEDGSPMQFFDQDLDSDSTDTKSISSNTSDVTSPRPTRNTQLNSKLFSILRNARTESSARLGLSTQTHSEDDVLTSRTIKMLHQSQGGISPDSSQSLLRRPEHEVHRTLQGYVESLLYSSRFKIFSVPTIRDHIVFIDESLDQAIYLACTTHLNYFIQQLNPDSEHYFGARGTKPKMERNNRAYLLQTALRLQNAVTMLLTHHQEYLSQSPSLLRRMKIETTLLAHLNALSFINTYISILRQRNTTVLANLMGTATELPRAFIPNNAVNRRITDSFLSRILPHNSQFSIRAASSHASESELSESRIDHTLETSMTSFTFEQFPAHLLPKIAVQFGDSFIPYQAEYIPFMGQTLQSWGAIDQIRVGSQSAGLVSRVERISKFWSQIARNLSSTLPPSFDSWTTQLVNPQPVQEGDFIQAVGMTFLESESLHTVRDRIVELGYLCGHTIAVLTANESIDMAHTIIPFLHGVIGHGIWGVIENVNILDENINMSIRTIIGAVAEGCQNAQTHIHLVNGVTTIISPGFHLFCTLQLNVHKPSIADTIRQQYRPIVLYKSDDETILFSHLVLSGYKYSSLLSNRIITFFTMYQNVTKQNYSNVSGLIYTMSIYSSAYSLLALDRYLRPLLQTAFKTNGVYSSPLLHWLSAEDDVMTSLKKSLTFTIDDDGIPPIEVNSVDVRVFDHAHKKEKLLFLIECLSMSLCLGEYVRHTFLAGDAVSAVVIFRKLFPEFPWSIVHSIFSFSPNIFLTGVPTSMEEVKKEHSKHLFPEESAFLSSLQKIVTHIATAPITFTHQLASSVHSTQSTLMHNSLHRLMNALQVEYPSTYSRDERFSLAIRVAFENDWAENSVSSRDSESSDDTPSIGFPSESSFGSVVSFSSNAHSAWTKVPHVGSLRPTPSLTNLSRLVAPTDQSHSVFNNPQPGRNEEAKWGPKSNRLGIGNKHDNVNDLQLPSETSLDKTQQEQVTGIVSCVLELHKLLRNPLWTSPVSDGSLPQVDPVAVLGPPGSGKTTIIDLLAVAQTWSGHPTRVVRLNATSMEGSELLGSFGKTDKVAELTETTETIGPQIQTSTDPQHNGLQYVDPPIFSMPVAADNTPAHWREGVLHKIMSDASISRDSKKEEVFLVIDLGAFTRKSPTGLSDTCPDVTRGFYGKKTVSELTPAVNDPGGNWVTQFYSLFHHNNRYQTTLETEYLRRVSLRSSEEQALLERTGIVYNDPYTSTLTNRAEVVDLILHEPNVKHPPLSPSMKVFTKTLWGLYPTRQRLRTISTAKIEELKEKKRKEAIIKKPKHFRRKSTHRSRKMYPMTQRLEAEIQRRTHKLTKHGQFSAHQMSIVDTLTVTLQRRRQALRTLEQSVADTDILQELNESIAQSQSMLMPNMSRLFFGPHIKIIFEAVSIDNFPSDFSANLSVVSIPPSIFASHHRNIFFKEVSVFSSSSHVIFEYIYTELVTQYILNNPFLSENWMKDEVHSNIYKHIMFSAGLLTTWMNEAGHFVRLSFVNNVLVLHKAHLRHLLPMLLTGVLPQTHPDQNTNQKPRPFPKESLLNGNASRVRNPLSGSHQSSLDPVSVIRNIATYSIFWGLGGAAFSQHSFLLEFSKFFTNTLGTGPKTSTLYQESIPQSLIEKDLSKTQQFLGEEARSHETLADYIVDLTTGRWELAHSYGSNQTPEVHPKLHHTSSTPYFSPVTRSGATSSRSPKHSPKQRDGDKDPNNPRNLHSIPFQQEYAVFHTSALFQQERHSVIFALNDISPLKRIPFSLLSTPLSLPIPNDETVTTHICPIFPNITPAILSNVINQITKSNKTASQDLLTSTGPNTSDMDLDTAFNKSRKRTYSQHEPHSVTTSVILQFFPPFSLQTLSFARSLVQDSNYNDNTINKTTKGDGLRIAITAPLTGALWIPPRILRNFALVSFPEPTMFSEQVMLDTILNRLLFQRGKLNMEIPMPRLSTVNIPHYLSTVSVLTNVFSSQELLHMKNLLKLGKNINENGHFVGDVYPPENKAAVRTILTRIPSMTTIIYRLFSFTDVPTDASTLTNKAKLSTVFSELTRIPITFTHCVSVIQKFAAEYRSDTSFEVIAVKTVMLWILTCQQIFFDRVGSRNLLSIGILLSYFGSCLLSGKEVEFATVDNLISSFPLTHSFDLADSINCAMIDDYVEAGKQLSPSQPADTPSVTTRMTVNDFDPFKDLSIVPLEMMSTVIQKKDGCIITPPHFDTTEFLGQLSAMTGFTTHHLRFGESMTEFRKFVQEMIEKVIFSPKPVVTHINLSDLLSLSKVDDVFQARQAFHHSSSESTPGHEHPQTYLYTLIHGLRKGYELHTDFDQHLNSDSPVLLVNPSGEQVDIHRISSVLYTLSESTVPLHYFYTEHELKQLLIEATTSGFRRAINVDWLTARFKKQNRFLFFIEHYEIYKVVSQRVSNIERTLIQSRVLLDPGADETVFTTGTPTKLAGKSEVKVILPGLNSFGWILPTFGFTRIETYSFSGLKRLMRNSFLMASIRNLREIENSAKERLLKNNILNRDRTVRTQENHTLLKLTNNLSSTFTDTSVSAKYLIDENVFPMTHTQSTDRIRVKLLPNVPPRPTPPPLPLSYCAKRFKFVFFPSSLVTRRFVMAMRGSSVPMNQELPRFGHPKTRDFTHKSWKRSNFSTALPKQFERPIIRSPTQSSTQNTIFPLPTDSYHIDSVAVADGEEPTPDINDKSLMKRVQPKKKPLLAQGMAVRRVSFSKRLSNDYRNLTNRARSPLVTVSSPAESKPKHTNLPKKSRKPSLISESQQRKSIVGEERNQIRDQLAPAARSQPLKSVTLETPIITHRPSLTSSQKKRAGFEGLGGSGINVQKGPFLRIPVEKIQLHRKTQTLEKVVSAAMTSFLMSNERHPYALPIFEEIADSEANSAVAGLVGVLTSFLDTVPMDEDSLFLSYLAAMHLVVARNYQYYSYLNAMTSWAFFRNPIVSPSILLLFAQTFSSLVQERMRALELRRSILVGYYRSLLDMMTVTLPAPELLRRVASYRFSKSETQPFSAIIKNVFDIMKEIREQQALLKSLKQTIADQTNHFSTQRDVLASELQQESTVSVAEAQQHVSQLKVRDLAWIKKNSNPPYPIRFLMDMLLIILQKPLNNTEVHFVGRQQSQQSTQKLDRSRPTSPTVQILDEEEKLTRLVRGIPVFDPPPARRGSMKSGMSETGVVLSVQKPKEQRVKVIKYSETHIHRMISNQHFINQIVTYQPNTLTEEQVELLEPYLASPLWNPNYQCQDSPRTDSLFEFLRGLLCHHRIRQTLVPHKVELENQVENILASELPQLRETITNLDNLRIRLIVVLHQIQNQFPLNFAMSKVQKTVLGSDALDLYDRIIRITVNQIEVCEQNIVNCRGDCALAAAFTVYHGAIPQSEWSSVVSKWQRLLWISNVQFAGFAEYSETVSRRPPVSPRNLLVRGKSFRTGSPDCLSLKSQSRELNSGKMICVDISQDGMVHNDDFSEAIVNTHLEQPLRSIWNVLHGPSTFYESQSAGLGFNPIHLFFYPLMQVAPNNQPIVLIDPLGFGEDAILKYLRPQTVVVLTSILDTDFFQHALEATASGYPLLVDYADVGRYTSEPRSKNLLDCLDTLCECTLSAPINSIVLCGKEIAVQSGFRLILIIKRELSLFPSINRNLCSTSVLKHSHVINFNPLSSIPTLHNMLKYSLYAPVLMPQQVLARSSSFGRMRMLIMTTMREEQSMITLPPKHTSQSVHTFFTSLMGLGSNSVSMLETFKEEANSVTQSNLIISRLDHLVDQITAVIIAVQCQNNQQMMHSLGYGDVREVLLGPFKQFGLPNAQQLQQFLHESLRRSIFVVERTKQTEIAKSNIHVAGSHTFNDIRMRKPTSLRLRDTTADSFISINKSAHRSQAQPWNMKQEDRELVKLKELIVKHFIYRIVSQINRTRVLDNGLHQNLVSVLPFLLVVAFQFGNLEKKDYDLQNSDLKKKLKTITINPPMQISTAAPIQVDIYAPISDDLTNAFYAAFARGSPFVNTVVIKEGPLVTSTEVEVSALNVLSSPPQIDLVGFRTSSRVRQHFISELKKMDDLFRDRRKKLGDQPLSVSLVENFLTYESEWSTWVSLSTPEMGPYPPMLFMHLHVLEQTMLISRLFPHRILNAILILISKTININFPIIHKVEDTIALVSDLSYATQPVLIYDSPSSFHVQPYLKDVRIDYILQSKKFTEEPSFQGASGVLSTSLPDVSIIQKTKLASLLSSLHLNYTSLWGPHLRSELTVSAIAEYLGIPKTMSGISVQPTLAPSGPSLELILLKNLPDSSYLFKGHLSTPKSINRPHWTHTHSYINLQQFIKAVFDSLYAVQFSSLPNKFFHLTPTFTQQQLRESVFYQIASKVEDGPEPEMSQSKRRRSIWIGGTLPPLGTVSVKHAERTARPKQQLISLKMTSSMMKKWARRNDIPSIVSSTTRQSTRTLLSIISPHPENGIAIQTAELKPILPVRSIRDNRMVIANVDRHMYPILINPGISTSLIVYQPEMDISLPIRMKRIVSWIPHDYERRAVGNTLLSVLLFVYSNLYAIAQHRLHIQFLIKLPLFETDHVPTKLNPESRVLLPRTSFSQPLFLQLLTRSVEHTKSFTLQNPLLTRQISESHRNEQEMSSLINHPSNKPLLDMLFAQLHLDFLSMCQDALSIPEAEFVFLYSIVPAIFTPSVLLPSYNFWSISTVFNSSSDGESLLLPINIRQSFTRQETMTYLDSRLMVRPPSGIIDTTQSLADIARMAESQQICSSLEHLLPKQSSHEFKVYPTPETLQDSFNRTNWELVCSLPSPFPEQELVGLRKWVLHTVHPLMNNVFVDELYSYNVTLHTLISSIACFSPLVSSASPLHFSASNISSMLFSPMTLWRVEDLPRFFIENCSIPYHVTLQFEHISNWMASRKRLLICLTVKNHPQPTVFPISLLSSPAAFLISFLFNIEQPSLDPENEHGVPSSTSGTLSPSQASREQQTTVGAFTPRRQIQNNLIESPQITTNRSGMRFCEETDHLQISFVKQNPATFTSTSSYHSEDNGENVLYIVGISLHGCAWDYEEGEIIAVSPTNQIPQHSTHFPIVKVTRRKIGNDHVLSQRTSDAGTLSQTSSTLSSPQSDVSRGTVLDRLDEYTNLAAFSPRISPDSVYTSQFFRLFLMDHMEGLSSKDATHGYPHRSSKRNIRNGRHSSQPQSHNPPLLRRQSIIGLGTHTTTGHSVFLFDSPQAPFDSPFESKPPVNRPLHTTTIFSSSTKRTTVIDAIIEHDSFARWEELGCYLFVDFDPAMIHLMGELILPSSA</sequence>
<name>A0ABQ9XKJ1_9EUKA</name>
<feature type="compositionally biased region" description="Polar residues" evidence="2">
    <location>
        <begin position="3051"/>
        <end position="3068"/>
    </location>
</feature>
<feature type="compositionally biased region" description="Polar residues" evidence="2">
    <location>
        <begin position="2417"/>
        <end position="2430"/>
    </location>
</feature>
<dbReference type="Gene3D" id="3.40.50.300">
    <property type="entry name" value="P-loop containing nucleotide triphosphate hydrolases"/>
    <property type="match status" value="2"/>
</dbReference>
<gene>
    <name evidence="5" type="ORF">BLNAU_12497</name>
</gene>
<feature type="region of interest" description="Disordered" evidence="2">
    <location>
        <begin position="1272"/>
        <end position="1297"/>
    </location>
</feature>
<feature type="region of interest" description="Disordered" evidence="2">
    <location>
        <begin position="6439"/>
        <end position="6469"/>
    </location>
</feature>
<feature type="region of interest" description="Disordered" evidence="2">
    <location>
        <begin position="1386"/>
        <end position="1425"/>
    </location>
</feature>
<dbReference type="InterPro" id="IPR001995">
    <property type="entry name" value="Peptidase_A2_cat"/>
</dbReference>
<feature type="region of interest" description="Disordered" evidence="2">
    <location>
        <begin position="6651"/>
        <end position="6684"/>
    </location>
</feature>
<protein>
    <submittedName>
        <fullName evidence="5">Dynein heavy chain, N-terminal region 2</fullName>
    </submittedName>
</protein>
<accession>A0ABQ9XKJ1</accession>
<feature type="compositionally biased region" description="Basic residues" evidence="2">
    <location>
        <begin position="4255"/>
        <end position="4265"/>
    </location>
</feature>
<feature type="compositionally biased region" description="Low complexity" evidence="2">
    <location>
        <begin position="1315"/>
        <end position="1330"/>
    </location>
</feature>
<dbReference type="PROSITE" id="PS50157">
    <property type="entry name" value="ZINC_FINGER_C2H2_2"/>
    <property type="match status" value="1"/>
</dbReference>
<dbReference type="Gene3D" id="1.20.920.20">
    <property type="match status" value="1"/>
</dbReference>
<feature type="compositionally biased region" description="Polar residues" evidence="2">
    <location>
        <begin position="4624"/>
        <end position="4633"/>
    </location>
</feature>
<feature type="region of interest" description="Disordered" evidence="2">
    <location>
        <begin position="404"/>
        <end position="423"/>
    </location>
</feature>
<dbReference type="PANTHER" id="PTHR10676:SF401">
    <property type="entry name" value="DYNEIN HEAVY CHAIN LINKER DOMAIN-CONTAINING PROTEIN"/>
    <property type="match status" value="1"/>
</dbReference>
<dbReference type="PROSITE" id="PS50175">
    <property type="entry name" value="ASP_PROT_RETROV"/>
    <property type="match status" value="1"/>
</dbReference>
<feature type="compositionally biased region" description="Basic and acidic residues" evidence="2">
    <location>
        <begin position="3208"/>
        <end position="3217"/>
    </location>
</feature>
<feature type="compositionally biased region" description="Low complexity" evidence="2">
    <location>
        <begin position="1532"/>
        <end position="1541"/>
    </location>
</feature>
<evidence type="ECO:0000256" key="1">
    <source>
        <dbReference type="PROSITE-ProRule" id="PRU00042"/>
    </source>
</evidence>
<feature type="region of interest" description="Disordered" evidence="2">
    <location>
        <begin position="1315"/>
        <end position="1371"/>
    </location>
</feature>
<dbReference type="Proteomes" id="UP001281761">
    <property type="component" value="Unassembled WGS sequence"/>
</dbReference>
<dbReference type="SUPFAM" id="SSF52540">
    <property type="entry name" value="P-loop containing nucleoside triphosphate hydrolases"/>
    <property type="match status" value="1"/>
</dbReference>
<dbReference type="Pfam" id="PF12774">
    <property type="entry name" value="AAA_6"/>
    <property type="match status" value="1"/>
</dbReference>